<dbReference type="GO" id="GO:0016567">
    <property type="term" value="P:protein ubiquitination"/>
    <property type="evidence" value="ECO:0000318"/>
    <property type="project" value="GO_Central"/>
</dbReference>
<dbReference type="SUPFAM" id="SSF57850">
    <property type="entry name" value="RING/U-box"/>
    <property type="match status" value="1"/>
</dbReference>
<reference evidence="7" key="1">
    <citation type="journal article" date="2013" name="Science">
        <title>The Amborella genome and the evolution of flowering plants.</title>
        <authorList>
            <consortium name="Amborella Genome Project"/>
        </authorList>
    </citation>
    <scope>NUCLEOTIDE SEQUENCE [LARGE SCALE GENOMIC DNA]</scope>
</reference>
<dbReference type="InterPro" id="IPR013083">
    <property type="entry name" value="Znf_RING/FYVE/PHD"/>
</dbReference>
<evidence type="ECO:0000256" key="1">
    <source>
        <dbReference type="ARBA" id="ARBA00022723"/>
    </source>
</evidence>
<dbReference type="KEGG" id="atr:18427754"/>
<protein>
    <recommendedName>
        <fullName evidence="5">RING-type domain-containing protein</fullName>
    </recommendedName>
</protein>
<keyword evidence="7" id="KW-1185">Reference proteome</keyword>
<evidence type="ECO:0000256" key="4">
    <source>
        <dbReference type="PROSITE-ProRule" id="PRU00175"/>
    </source>
</evidence>
<evidence type="ECO:0000313" key="7">
    <source>
        <dbReference type="Proteomes" id="UP000017836"/>
    </source>
</evidence>
<proteinExistence type="predicted"/>
<evidence type="ECO:0000313" key="6">
    <source>
        <dbReference type="EMBL" id="ERM99716.1"/>
    </source>
</evidence>
<dbReference type="PROSITE" id="PS50089">
    <property type="entry name" value="ZF_RING_2"/>
    <property type="match status" value="1"/>
</dbReference>
<keyword evidence="2 4" id="KW-0863">Zinc-finger</keyword>
<keyword evidence="3" id="KW-0862">Zinc</keyword>
<name>W1NRW7_AMBTC</name>
<dbReference type="Gene3D" id="3.30.40.10">
    <property type="entry name" value="Zinc/RING finger domain, C3HC4 (zinc finger)"/>
    <property type="match status" value="1"/>
</dbReference>
<dbReference type="Gramene" id="ERM99716">
    <property type="protein sequence ID" value="ERM99716"/>
    <property type="gene ID" value="AMTR_s00099p00094240"/>
</dbReference>
<dbReference type="PANTHER" id="PTHR15710">
    <property type="entry name" value="E3 UBIQUITIN-PROTEIN LIGASE PRAJA"/>
    <property type="match status" value="1"/>
</dbReference>
<dbReference type="SMART" id="SM00184">
    <property type="entry name" value="RING"/>
    <property type="match status" value="1"/>
</dbReference>
<dbReference type="EMBL" id="KI394994">
    <property type="protein sequence ID" value="ERM99716.1"/>
    <property type="molecule type" value="Genomic_DNA"/>
</dbReference>
<evidence type="ECO:0000259" key="5">
    <source>
        <dbReference type="PROSITE" id="PS50089"/>
    </source>
</evidence>
<dbReference type="InterPro" id="IPR001841">
    <property type="entry name" value="Znf_RING"/>
</dbReference>
<dbReference type="PANTHER" id="PTHR15710:SF77">
    <property type="entry name" value="RING-H2 FINGER PROTEIN ATL21B"/>
    <property type="match status" value="1"/>
</dbReference>
<dbReference type="GO" id="GO:0008270">
    <property type="term" value="F:zinc ion binding"/>
    <property type="evidence" value="ECO:0007669"/>
    <property type="project" value="UniProtKB-KW"/>
</dbReference>
<gene>
    <name evidence="6" type="ORF">AMTR_s00099p00094240</name>
</gene>
<dbReference type="CDD" id="cd16454">
    <property type="entry name" value="RING-H2_PA-TM-RING"/>
    <property type="match status" value="1"/>
</dbReference>
<dbReference type="AlphaFoldDB" id="W1NRW7"/>
<evidence type="ECO:0000256" key="3">
    <source>
        <dbReference type="ARBA" id="ARBA00022833"/>
    </source>
</evidence>
<feature type="domain" description="RING-type" evidence="5">
    <location>
        <begin position="217"/>
        <end position="256"/>
    </location>
</feature>
<dbReference type="GO" id="GO:0005737">
    <property type="term" value="C:cytoplasm"/>
    <property type="evidence" value="ECO:0000318"/>
    <property type="project" value="GO_Central"/>
</dbReference>
<evidence type="ECO:0000256" key="2">
    <source>
        <dbReference type="ARBA" id="ARBA00022771"/>
    </source>
</evidence>
<dbReference type="HOGENOM" id="CLU_098086_0_0_1"/>
<dbReference type="eggNOG" id="KOG0800">
    <property type="taxonomic scope" value="Eukaryota"/>
</dbReference>
<sequence>MGSNNPYYRVSFRVDSVPNPLRLHQNLELKFVIHERTTFRSVTETGDIRLADYMAVSSTVTAASSTRDLGTIRSAYLFVSDKLQHAHIPSHIKHNVYLDITRRVCAEARWFHESDVKLQLYVDVDIEGEGELIAAETENEGLLRELEASAQEDHRTPRSVDIEGEGELIVAETENEGLLRVLEASRQEDHRPPRPASRVAVESLARVDIGAQEEVLCTICIVEINADARALPCSHKYHESCILKWLELSNSCPICRYQLPED</sequence>
<dbReference type="Proteomes" id="UP000017836">
    <property type="component" value="Unassembled WGS sequence"/>
</dbReference>
<dbReference type="Pfam" id="PF13639">
    <property type="entry name" value="zf-RING_2"/>
    <property type="match status" value="1"/>
</dbReference>
<dbReference type="OrthoDB" id="4348522at2759"/>
<accession>W1NRW7</accession>
<keyword evidence="1" id="KW-0479">Metal-binding</keyword>
<dbReference type="GO" id="GO:0061630">
    <property type="term" value="F:ubiquitin protein ligase activity"/>
    <property type="evidence" value="ECO:0000318"/>
    <property type="project" value="GO_Central"/>
</dbReference>
<organism evidence="6 7">
    <name type="scientific">Amborella trichopoda</name>
    <dbReference type="NCBI Taxonomy" id="13333"/>
    <lineage>
        <taxon>Eukaryota</taxon>
        <taxon>Viridiplantae</taxon>
        <taxon>Streptophyta</taxon>
        <taxon>Embryophyta</taxon>
        <taxon>Tracheophyta</taxon>
        <taxon>Spermatophyta</taxon>
        <taxon>Magnoliopsida</taxon>
        <taxon>Amborellales</taxon>
        <taxon>Amborellaceae</taxon>
        <taxon>Amborella</taxon>
    </lineage>
</organism>